<dbReference type="CDD" id="cd06558">
    <property type="entry name" value="crotonase-like"/>
    <property type="match status" value="1"/>
</dbReference>
<sequence>MSEDVEGGITTEVRGRILLMGIDRPAKMNGFTPRMRTMLGEAYTRLDDDDDLWCGVLFGHGDHFTAGLDLPKFQERMRSGDRGRPKDQVDPTALGRRCTKPIITAVHGVTYTLGIELMLAGDIVVAADDCRFSQLEPLRGIHATGGATIRFVQRCGWGNAMYHLLTSDVFDAEEALRVGLVQEVVSAGTQLDRAVEIAEMICEGAPLAVQATKASSMRYVTEGEAA</sequence>
<dbReference type="PANTHER" id="PTHR43802:SF1">
    <property type="entry name" value="IP11341P-RELATED"/>
    <property type="match status" value="1"/>
</dbReference>
<dbReference type="Gene3D" id="3.90.226.10">
    <property type="entry name" value="2-enoyl-CoA Hydratase, Chain A, domain 1"/>
    <property type="match status" value="1"/>
</dbReference>
<dbReference type="Pfam" id="PF00378">
    <property type="entry name" value="ECH_1"/>
    <property type="match status" value="1"/>
</dbReference>
<dbReference type="InterPro" id="IPR029045">
    <property type="entry name" value="ClpP/crotonase-like_dom_sf"/>
</dbReference>
<accession>A0A381WP23</accession>
<comment type="similarity">
    <text evidence="1">Belongs to the enoyl-CoA hydratase/isomerase family.</text>
</comment>
<dbReference type="SUPFAM" id="SSF52096">
    <property type="entry name" value="ClpP/crotonase"/>
    <property type="match status" value="1"/>
</dbReference>
<evidence type="ECO:0000256" key="1">
    <source>
        <dbReference type="ARBA" id="ARBA00005254"/>
    </source>
</evidence>
<reference evidence="2" key="1">
    <citation type="submission" date="2018-05" db="EMBL/GenBank/DDBJ databases">
        <authorList>
            <person name="Lanie J.A."/>
            <person name="Ng W.-L."/>
            <person name="Kazmierczak K.M."/>
            <person name="Andrzejewski T.M."/>
            <person name="Davidsen T.M."/>
            <person name="Wayne K.J."/>
            <person name="Tettelin H."/>
            <person name="Glass J.I."/>
            <person name="Rusch D."/>
            <person name="Podicherti R."/>
            <person name="Tsui H.-C.T."/>
            <person name="Winkler M.E."/>
        </authorList>
    </citation>
    <scope>NUCLEOTIDE SEQUENCE</scope>
</reference>
<proteinExistence type="inferred from homology"/>
<dbReference type="PANTHER" id="PTHR43802">
    <property type="entry name" value="ENOYL-COA HYDRATASE"/>
    <property type="match status" value="1"/>
</dbReference>
<dbReference type="AlphaFoldDB" id="A0A381WP23"/>
<dbReference type="InterPro" id="IPR001753">
    <property type="entry name" value="Enoyl-CoA_hydra/iso"/>
</dbReference>
<protein>
    <recommendedName>
        <fullName evidence="3">Enoyl-CoA hydratase</fullName>
    </recommendedName>
</protein>
<dbReference type="EMBL" id="UINC01012413">
    <property type="protein sequence ID" value="SVA54220.1"/>
    <property type="molecule type" value="Genomic_DNA"/>
</dbReference>
<evidence type="ECO:0000313" key="2">
    <source>
        <dbReference type="EMBL" id="SVA54220.1"/>
    </source>
</evidence>
<dbReference type="NCBIfam" id="NF005126">
    <property type="entry name" value="PRK06563.1"/>
    <property type="match status" value="1"/>
</dbReference>
<name>A0A381WP23_9ZZZZ</name>
<organism evidence="2">
    <name type="scientific">marine metagenome</name>
    <dbReference type="NCBI Taxonomy" id="408172"/>
    <lineage>
        <taxon>unclassified sequences</taxon>
        <taxon>metagenomes</taxon>
        <taxon>ecological metagenomes</taxon>
    </lineage>
</organism>
<feature type="non-terminal residue" evidence="2">
    <location>
        <position position="226"/>
    </location>
</feature>
<evidence type="ECO:0008006" key="3">
    <source>
        <dbReference type="Google" id="ProtNLM"/>
    </source>
</evidence>
<gene>
    <name evidence="2" type="ORF">METZ01_LOCUS107074</name>
</gene>